<keyword evidence="1" id="KW-1133">Transmembrane helix</keyword>
<gene>
    <name evidence="2" type="ORF">KMW28_06085</name>
</gene>
<keyword evidence="3" id="KW-1185">Reference proteome</keyword>
<organism evidence="2 3">
    <name type="scientific">Flammeovirga yaeyamensis</name>
    <dbReference type="NCBI Taxonomy" id="367791"/>
    <lineage>
        <taxon>Bacteria</taxon>
        <taxon>Pseudomonadati</taxon>
        <taxon>Bacteroidota</taxon>
        <taxon>Cytophagia</taxon>
        <taxon>Cytophagales</taxon>
        <taxon>Flammeovirgaceae</taxon>
        <taxon>Flammeovirga</taxon>
    </lineage>
</organism>
<evidence type="ECO:0000313" key="3">
    <source>
        <dbReference type="Proteomes" id="UP000678679"/>
    </source>
</evidence>
<protein>
    <submittedName>
        <fullName evidence="2">Uncharacterized protein</fullName>
    </submittedName>
</protein>
<keyword evidence="1" id="KW-0472">Membrane</keyword>
<dbReference type="KEGG" id="fya:KMW28_06085"/>
<dbReference type="AlphaFoldDB" id="A0AAX1N6T8"/>
<dbReference type="RefSeq" id="WP_169664163.1">
    <property type="nucleotide sequence ID" value="NZ_CP076132.1"/>
</dbReference>
<proteinExistence type="predicted"/>
<evidence type="ECO:0000256" key="1">
    <source>
        <dbReference type="SAM" id="Phobius"/>
    </source>
</evidence>
<evidence type="ECO:0000313" key="2">
    <source>
        <dbReference type="EMBL" id="QWG03147.1"/>
    </source>
</evidence>
<reference evidence="2 3" key="1">
    <citation type="submission" date="2021-05" db="EMBL/GenBank/DDBJ databases">
        <title>Comparative genomic studies on the polysaccharide-degrading batcterial strains of the Flammeovirga genus.</title>
        <authorList>
            <person name="Zewei F."/>
            <person name="Zheng Z."/>
            <person name="Yu L."/>
            <person name="Ruyue G."/>
            <person name="Yanhong M."/>
            <person name="Yuanyuan C."/>
            <person name="Jingyan G."/>
            <person name="Wenjun H."/>
        </authorList>
    </citation>
    <scope>NUCLEOTIDE SEQUENCE [LARGE SCALE GENOMIC DNA]</scope>
    <source>
        <strain evidence="2 3">NBRC:100898</strain>
    </source>
</reference>
<dbReference type="EMBL" id="CP076132">
    <property type="protein sequence ID" value="QWG03147.1"/>
    <property type="molecule type" value="Genomic_DNA"/>
</dbReference>
<keyword evidence="1" id="KW-0812">Transmembrane</keyword>
<feature type="transmembrane region" description="Helical" evidence="1">
    <location>
        <begin position="83"/>
        <end position="107"/>
    </location>
</feature>
<accession>A0AAX1N6T8</accession>
<name>A0AAX1N6T8_9BACT</name>
<sequence>MSMTQVAFLSKANLPTKTEIEEMINALGYDFEILVDVEDITELKEFSCSINGKETFFEIYFDKTTDIINDYDWIKPDITNQDLAISFVWGADFAAGACIGLISIALIDKSQAFIYYLDDEMKYSREMLLEDIPQFLNELENQNTGTSVDQKQKANLGVSKRSFWDKLKGVFN</sequence>
<dbReference type="Proteomes" id="UP000678679">
    <property type="component" value="Chromosome 1"/>
</dbReference>